<dbReference type="InterPro" id="IPR050065">
    <property type="entry name" value="GlmU-like"/>
</dbReference>
<dbReference type="Pfam" id="PF12804">
    <property type="entry name" value="NTP_transf_3"/>
    <property type="match status" value="1"/>
</dbReference>
<dbReference type="RefSeq" id="WP_160774902.1">
    <property type="nucleotide sequence ID" value="NZ_WUMV01000003.1"/>
</dbReference>
<keyword evidence="1 5" id="KW-0808">Transferase</keyword>
<dbReference type="AlphaFoldDB" id="A0A7X3LT54"/>
<organism evidence="5 6">
    <name type="scientific">Stappia sediminis</name>
    <dbReference type="NCBI Taxonomy" id="2692190"/>
    <lineage>
        <taxon>Bacteria</taxon>
        <taxon>Pseudomonadati</taxon>
        <taxon>Pseudomonadota</taxon>
        <taxon>Alphaproteobacteria</taxon>
        <taxon>Hyphomicrobiales</taxon>
        <taxon>Stappiaceae</taxon>
        <taxon>Stappia</taxon>
    </lineage>
</organism>
<sequence length="254" mass="27688">MREYTAVILAAGRGVRMGARGEMSPKGLLRFGDRSFVGDSIANLKRAGVGRIRIVTGHLADHYERAAADWPDGVELRHNPDYLEQGSLHSLMVGLDGLDGPVIVLESDLVYEPRALGPIAAEGSRSTLVVSGPTGAGDEVYVWADDAPSSTSRRLRDMSKERNRHPDAHYGELVGITGLARDAVRQVKEIARPMIAQKPLADYEDGLVATARTIDIACIRIDDLAWAEVDDEAMFARAAERIYPRIAANMSRKV</sequence>
<feature type="domain" description="MobA-like NTP transferase" evidence="4">
    <location>
        <begin position="6"/>
        <end position="143"/>
    </location>
</feature>
<evidence type="ECO:0000313" key="5">
    <source>
        <dbReference type="EMBL" id="MXN64640.1"/>
    </source>
</evidence>
<evidence type="ECO:0000256" key="3">
    <source>
        <dbReference type="ARBA" id="ARBA00022842"/>
    </source>
</evidence>
<comment type="caution">
    <text evidence="5">The sequence shown here is derived from an EMBL/GenBank/DDBJ whole genome shotgun (WGS) entry which is preliminary data.</text>
</comment>
<gene>
    <name evidence="5" type="ORF">GR183_06965</name>
</gene>
<keyword evidence="6" id="KW-1185">Reference proteome</keyword>
<reference evidence="5 6" key="1">
    <citation type="submission" date="2019-12" db="EMBL/GenBank/DDBJ databases">
        <authorList>
            <person name="Li M."/>
        </authorList>
    </citation>
    <scope>NUCLEOTIDE SEQUENCE [LARGE SCALE GENOMIC DNA]</scope>
    <source>
        <strain evidence="5 6">GBMRC 2046</strain>
    </source>
</reference>
<dbReference type="GO" id="GO:0016779">
    <property type="term" value="F:nucleotidyltransferase activity"/>
    <property type="evidence" value="ECO:0007669"/>
    <property type="project" value="UniProtKB-KW"/>
</dbReference>
<proteinExistence type="predicted"/>
<dbReference type="InterPro" id="IPR025877">
    <property type="entry name" value="MobA-like_NTP_Trfase"/>
</dbReference>
<evidence type="ECO:0000256" key="2">
    <source>
        <dbReference type="ARBA" id="ARBA00022695"/>
    </source>
</evidence>
<dbReference type="InterPro" id="IPR029044">
    <property type="entry name" value="Nucleotide-diphossugar_trans"/>
</dbReference>
<dbReference type="Gene3D" id="3.90.550.10">
    <property type="entry name" value="Spore Coat Polysaccharide Biosynthesis Protein SpsA, Chain A"/>
    <property type="match status" value="1"/>
</dbReference>
<protein>
    <submittedName>
        <fullName evidence="5">NTP transferase domain-containing protein</fullName>
    </submittedName>
</protein>
<keyword evidence="3" id="KW-0460">Magnesium</keyword>
<dbReference type="CDD" id="cd02523">
    <property type="entry name" value="PC_cytidylyltransferase"/>
    <property type="match status" value="1"/>
</dbReference>
<evidence type="ECO:0000313" key="6">
    <source>
        <dbReference type="Proteomes" id="UP000433101"/>
    </source>
</evidence>
<dbReference type="EMBL" id="WUMV01000003">
    <property type="protein sequence ID" value="MXN64640.1"/>
    <property type="molecule type" value="Genomic_DNA"/>
</dbReference>
<evidence type="ECO:0000259" key="4">
    <source>
        <dbReference type="Pfam" id="PF12804"/>
    </source>
</evidence>
<dbReference type="SUPFAM" id="SSF53448">
    <property type="entry name" value="Nucleotide-diphospho-sugar transferases"/>
    <property type="match status" value="1"/>
</dbReference>
<name>A0A7X3LT54_9HYPH</name>
<dbReference type="PANTHER" id="PTHR43584:SF8">
    <property type="entry name" value="N-ACETYLMURAMATE ALPHA-1-PHOSPHATE URIDYLYLTRANSFERASE"/>
    <property type="match status" value="1"/>
</dbReference>
<dbReference type="PANTHER" id="PTHR43584">
    <property type="entry name" value="NUCLEOTIDYL TRANSFERASE"/>
    <property type="match status" value="1"/>
</dbReference>
<evidence type="ECO:0000256" key="1">
    <source>
        <dbReference type="ARBA" id="ARBA00022679"/>
    </source>
</evidence>
<keyword evidence="2" id="KW-0548">Nucleotidyltransferase</keyword>
<dbReference type="Proteomes" id="UP000433101">
    <property type="component" value="Unassembled WGS sequence"/>
</dbReference>
<accession>A0A7X3LT54</accession>